<keyword evidence="11" id="KW-1185">Reference proteome</keyword>
<feature type="domain" description="Acyl-CoA dehydrogenase/oxidase C-terminal" evidence="7">
    <location>
        <begin position="241"/>
        <end position="372"/>
    </location>
</feature>
<evidence type="ECO:0000256" key="6">
    <source>
        <dbReference type="RuleBase" id="RU362125"/>
    </source>
</evidence>
<feature type="domain" description="Acyl-CoA oxidase/dehydrogenase middle" evidence="8">
    <location>
        <begin position="127"/>
        <end position="212"/>
    </location>
</feature>
<evidence type="ECO:0000259" key="9">
    <source>
        <dbReference type="Pfam" id="PF02771"/>
    </source>
</evidence>
<dbReference type="Gene3D" id="1.10.540.10">
    <property type="entry name" value="Acyl-CoA dehydrogenase/oxidase, N-terminal domain"/>
    <property type="match status" value="1"/>
</dbReference>
<keyword evidence="5 6" id="KW-0560">Oxidoreductase</keyword>
<reference evidence="10 11" key="1">
    <citation type="submission" date="2024-05" db="EMBL/GenBank/DDBJ databases">
        <authorList>
            <person name="Venkateswaran K."/>
        </authorList>
    </citation>
    <scope>NUCLEOTIDE SEQUENCE [LARGE SCALE GENOMIC DNA]</scope>
    <source>
        <strain evidence="10 11">179-C4-2-HS</strain>
    </source>
</reference>
<gene>
    <name evidence="10" type="ORF">P5G62_015615</name>
</gene>
<dbReference type="Pfam" id="PF02770">
    <property type="entry name" value="Acyl-CoA_dh_M"/>
    <property type="match status" value="1"/>
</dbReference>
<dbReference type="Pfam" id="PF00441">
    <property type="entry name" value="Acyl-CoA_dh_1"/>
    <property type="match status" value="1"/>
</dbReference>
<dbReference type="InterPro" id="IPR006091">
    <property type="entry name" value="Acyl-CoA_Oxase/DH_mid-dom"/>
</dbReference>
<comment type="cofactor">
    <cofactor evidence="1 6">
        <name>FAD</name>
        <dbReference type="ChEBI" id="CHEBI:57692"/>
    </cofactor>
</comment>
<dbReference type="Gene3D" id="1.20.140.10">
    <property type="entry name" value="Butyryl-CoA Dehydrogenase, subunit A, domain 3"/>
    <property type="match status" value="1"/>
</dbReference>
<evidence type="ECO:0000256" key="2">
    <source>
        <dbReference type="ARBA" id="ARBA00009347"/>
    </source>
</evidence>
<keyword evidence="3 6" id="KW-0285">Flavoprotein</keyword>
<evidence type="ECO:0000256" key="1">
    <source>
        <dbReference type="ARBA" id="ARBA00001974"/>
    </source>
</evidence>
<evidence type="ECO:0000259" key="8">
    <source>
        <dbReference type="Pfam" id="PF02770"/>
    </source>
</evidence>
<organism evidence="10 11">
    <name type="scientific">Neobacillus driksii</name>
    <dbReference type="NCBI Taxonomy" id="3035913"/>
    <lineage>
        <taxon>Bacteria</taxon>
        <taxon>Bacillati</taxon>
        <taxon>Bacillota</taxon>
        <taxon>Bacilli</taxon>
        <taxon>Bacillales</taxon>
        <taxon>Bacillaceae</taxon>
        <taxon>Neobacillus</taxon>
    </lineage>
</organism>
<evidence type="ECO:0000256" key="3">
    <source>
        <dbReference type="ARBA" id="ARBA00022630"/>
    </source>
</evidence>
<dbReference type="SUPFAM" id="SSF56645">
    <property type="entry name" value="Acyl-CoA dehydrogenase NM domain-like"/>
    <property type="match status" value="1"/>
</dbReference>
<proteinExistence type="inferred from homology"/>
<dbReference type="Pfam" id="PF02771">
    <property type="entry name" value="Acyl-CoA_dh_N"/>
    <property type="match status" value="1"/>
</dbReference>
<dbReference type="InterPro" id="IPR013786">
    <property type="entry name" value="AcylCoA_DH/ox_N"/>
</dbReference>
<sequence length="379" mass="41538">MRMDFTEEQEMLQRSVGRFFEKEVTPDLVRTLQSSESTGHSQELWNKIARAGWLAVAIDEKYDGAGGTLLDLGIVYEESGRTLVPTTFYSTVFAGLLINELGSENQKAAYLPQIASGEMIGTVAYLEPQAIHNTDCYQTIARKDKGFYYLTGTKAFVPNANLANQMIVIARTENHEGKEGLTAFLVPPQAEGVTISDHKTFGKDRQSMITFTEVELGEENVLGISEEAAKGLSNTIQKATALQCLEMAGGAQKVIQMTVNYVSERKQFGVPIGSFQAVQHHMANMATWVDGARLLSYQAISLLSDGLPAESEVAVAKAYTSEAYKNITVLAHQLWGGMGYATESDLFLWSNRAKATELSFGTKDYHLNQVSAIIASTTK</sequence>
<feature type="domain" description="Acyl-CoA dehydrogenase/oxidase N-terminal" evidence="9">
    <location>
        <begin position="6"/>
        <end position="118"/>
    </location>
</feature>
<dbReference type="InterPro" id="IPR037069">
    <property type="entry name" value="AcylCoA_DH/ox_N_sf"/>
</dbReference>
<keyword evidence="4 6" id="KW-0274">FAD</keyword>
<dbReference type="InterPro" id="IPR036250">
    <property type="entry name" value="AcylCo_DH-like_C"/>
</dbReference>
<evidence type="ECO:0000259" key="7">
    <source>
        <dbReference type="Pfam" id="PF00441"/>
    </source>
</evidence>
<dbReference type="CDD" id="cd00567">
    <property type="entry name" value="ACAD"/>
    <property type="match status" value="1"/>
</dbReference>
<dbReference type="Gene3D" id="2.40.110.10">
    <property type="entry name" value="Butyryl-CoA Dehydrogenase, subunit A, domain 2"/>
    <property type="match status" value="1"/>
</dbReference>
<dbReference type="InterPro" id="IPR046373">
    <property type="entry name" value="Acyl-CoA_Oxase/DH_mid-dom_sf"/>
</dbReference>
<protein>
    <submittedName>
        <fullName evidence="10">Acyl-CoA dehydrogenase</fullName>
    </submittedName>
</protein>
<evidence type="ECO:0000313" key="10">
    <source>
        <dbReference type="EMBL" id="MFB3168544.1"/>
    </source>
</evidence>
<dbReference type="PANTHER" id="PTHR43884">
    <property type="entry name" value="ACYL-COA DEHYDROGENASE"/>
    <property type="match status" value="1"/>
</dbReference>
<dbReference type="Proteomes" id="UP001241748">
    <property type="component" value="Unassembled WGS sequence"/>
</dbReference>
<dbReference type="InterPro" id="IPR009075">
    <property type="entry name" value="AcylCo_DH/oxidase_C"/>
</dbReference>
<comment type="similarity">
    <text evidence="2 6">Belongs to the acyl-CoA dehydrogenase family.</text>
</comment>
<dbReference type="PANTHER" id="PTHR43884:SF20">
    <property type="entry name" value="ACYL-COA DEHYDROGENASE FADE28"/>
    <property type="match status" value="1"/>
</dbReference>
<accession>A0ABV4YUL3</accession>
<comment type="caution">
    <text evidence="10">The sequence shown here is derived from an EMBL/GenBank/DDBJ whole genome shotgun (WGS) entry which is preliminary data.</text>
</comment>
<dbReference type="RefSeq" id="WP_306072907.1">
    <property type="nucleotide sequence ID" value="NZ_JAROBZ020000001.1"/>
</dbReference>
<evidence type="ECO:0000256" key="5">
    <source>
        <dbReference type="ARBA" id="ARBA00023002"/>
    </source>
</evidence>
<dbReference type="InterPro" id="IPR009100">
    <property type="entry name" value="AcylCoA_DH/oxidase_NM_dom_sf"/>
</dbReference>
<evidence type="ECO:0000313" key="11">
    <source>
        <dbReference type="Proteomes" id="UP001241748"/>
    </source>
</evidence>
<name>A0ABV4YUL3_9BACI</name>
<dbReference type="EMBL" id="JAROBZ020000001">
    <property type="protein sequence ID" value="MFB3168544.1"/>
    <property type="molecule type" value="Genomic_DNA"/>
</dbReference>
<dbReference type="SUPFAM" id="SSF47203">
    <property type="entry name" value="Acyl-CoA dehydrogenase C-terminal domain-like"/>
    <property type="match status" value="1"/>
</dbReference>
<evidence type="ECO:0000256" key="4">
    <source>
        <dbReference type="ARBA" id="ARBA00022827"/>
    </source>
</evidence>